<proteinExistence type="predicted"/>
<protein>
    <submittedName>
        <fullName evidence="1">Uncharacterized protein</fullName>
    </submittedName>
</protein>
<dbReference type="AlphaFoldDB" id="A0AAV0X485"/>
<reference evidence="1 2" key="1">
    <citation type="submission" date="2023-01" db="EMBL/GenBank/DDBJ databases">
        <authorList>
            <person name="Whitehead M."/>
        </authorList>
    </citation>
    <scope>NUCLEOTIDE SEQUENCE [LARGE SCALE GENOMIC DNA]</scope>
</reference>
<evidence type="ECO:0000313" key="2">
    <source>
        <dbReference type="Proteomes" id="UP001160148"/>
    </source>
</evidence>
<dbReference type="Proteomes" id="UP001160148">
    <property type="component" value="Unassembled WGS sequence"/>
</dbReference>
<comment type="caution">
    <text evidence="1">The sequence shown here is derived from an EMBL/GenBank/DDBJ whole genome shotgun (WGS) entry which is preliminary data.</text>
</comment>
<evidence type="ECO:0000313" key="1">
    <source>
        <dbReference type="EMBL" id="CAI6362773.1"/>
    </source>
</evidence>
<keyword evidence="2" id="KW-1185">Reference proteome</keyword>
<accession>A0AAV0X485</accession>
<sequence length="139" mass="15734">MTFATVEGDETNRARVLNIIILYCPLLPYDLSRFVVGVLLACFIRRYTNHATVSYYYYAFEKIHNIFLFVRDKLSGAWAGLVVEYNHSGLWTGVVGDGAWRGDGEGLFTVKDDRLSCCRCGSLPPWSKIPMRSGDRRGV</sequence>
<gene>
    <name evidence="1" type="ORF">MEUPH1_LOCUS17812</name>
</gene>
<dbReference type="EMBL" id="CARXXK010000003">
    <property type="protein sequence ID" value="CAI6362773.1"/>
    <property type="molecule type" value="Genomic_DNA"/>
</dbReference>
<organism evidence="1 2">
    <name type="scientific">Macrosiphum euphorbiae</name>
    <name type="common">potato aphid</name>
    <dbReference type="NCBI Taxonomy" id="13131"/>
    <lineage>
        <taxon>Eukaryota</taxon>
        <taxon>Metazoa</taxon>
        <taxon>Ecdysozoa</taxon>
        <taxon>Arthropoda</taxon>
        <taxon>Hexapoda</taxon>
        <taxon>Insecta</taxon>
        <taxon>Pterygota</taxon>
        <taxon>Neoptera</taxon>
        <taxon>Paraneoptera</taxon>
        <taxon>Hemiptera</taxon>
        <taxon>Sternorrhyncha</taxon>
        <taxon>Aphidomorpha</taxon>
        <taxon>Aphidoidea</taxon>
        <taxon>Aphididae</taxon>
        <taxon>Macrosiphini</taxon>
        <taxon>Macrosiphum</taxon>
    </lineage>
</organism>
<name>A0AAV0X485_9HEMI</name>